<organism evidence="1 2">
    <name type="scientific">Aspergillus mulundensis</name>
    <dbReference type="NCBI Taxonomy" id="1810919"/>
    <lineage>
        <taxon>Eukaryota</taxon>
        <taxon>Fungi</taxon>
        <taxon>Dikarya</taxon>
        <taxon>Ascomycota</taxon>
        <taxon>Pezizomycotina</taxon>
        <taxon>Eurotiomycetes</taxon>
        <taxon>Eurotiomycetidae</taxon>
        <taxon>Eurotiales</taxon>
        <taxon>Aspergillaceae</taxon>
        <taxon>Aspergillus</taxon>
        <taxon>Aspergillus subgen. Nidulantes</taxon>
    </lineage>
</organism>
<name>A0A3D8RK54_9EURO</name>
<keyword evidence="2" id="KW-1185">Reference proteome</keyword>
<dbReference type="RefSeq" id="XP_026602193.1">
    <property type="nucleotide sequence ID" value="XM_026749103.1"/>
</dbReference>
<dbReference type="InterPro" id="IPR038883">
    <property type="entry name" value="AN11006-like"/>
</dbReference>
<dbReference type="PANTHER" id="PTHR42085:SF6">
    <property type="entry name" value="F-BOX DOMAIN-CONTAINING PROTEIN"/>
    <property type="match status" value="1"/>
</dbReference>
<gene>
    <name evidence="1" type="ORF">DSM5745_07087</name>
</gene>
<dbReference type="OrthoDB" id="2099276at2759"/>
<dbReference type="GeneID" id="38117457"/>
<sequence>MDFEWLEDEHNVLHLMAIDIDDPRPDTDHVQREPSVELGDLREASMELGDPMRVSQSGITFFDLPENVKIKILEYASLLRPCPVEFGTEGYRFNYPNSIRSCTNTNGVRMSRSTYTEKWLSPYHEICGHPPLPVAIFRASRAAREEIATLFFARNLFSMTLLGRQDFNVFKAATRWGLKHIRHLHLNLGYPATRNLKLTGSYHRTMLKIWTDFCDKLPEKMPALRYFSLKCKVKELDVASRLMCILDPAPVLLHCAFHFADHQDDDIQRVLKRAAWRLTGNLREGPPFPFMKLPKEVQLIILEHLIVERTDPYLPSTERDLAMVGFLDRKLRPTSNSPLVCCGTCSPLGARCFCEARQTAFSTSCTCFSSPLPYFLVSRAFYEDCRRLFFSKNRFTVVEDEPECVMRFFSSIPTSSFMNIRHLSFKFPLVYRFPHKSHRYEGTSLLSWSVLRRFIREHFDLSRLSLSIVDLGTKGVTAGRNTYMRRMLKDFAELKGLRDFRVYLADDPSFEKELERAVVGRTGVGRYRPYPMSARITQENFP</sequence>
<dbReference type="EMBL" id="PVWQ01000008">
    <property type="protein sequence ID" value="RDW74425.1"/>
    <property type="molecule type" value="Genomic_DNA"/>
</dbReference>
<comment type="caution">
    <text evidence="1">The sequence shown here is derived from an EMBL/GenBank/DDBJ whole genome shotgun (WGS) entry which is preliminary data.</text>
</comment>
<dbReference type="PANTHER" id="PTHR42085">
    <property type="entry name" value="F-BOX DOMAIN-CONTAINING PROTEIN"/>
    <property type="match status" value="1"/>
</dbReference>
<dbReference type="STRING" id="1810919.A0A3D8RK54"/>
<accession>A0A3D8RK54</accession>
<dbReference type="Proteomes" id="UP000256690">
    <property type="component" value="Unassembled WGS sequence"/>
</dbReference>
<proteinExistence type="predicted"/>
<evidence type="ECO:0000313" key="2">
    <source>
        <dbReference type="Proteomes" id="UP000256690"/>
    </source>
</evidence>
<protein>
    <recommendedName>
        <fullName evidence="3">F-box domain-containing protein</fullName>
    </recommendedName>
</protein>
<evidence type="ECO:0000313" key="1">
    <source>
        <dbReference type="EMBL" id="RDW74425.1"/>
    </source>
</evidence>
<reference evidence="1 2" key="1">
    <citation type="journal article" date="2018" name="IMA Fungus">
        <title>IMA Genome-F 9: Draft genome sequence of Annulohypoxylon stygium, Aspergillus mulundensis, Berkeleyomyces basicola (syn. Thielaviopsis basicola), Ceratocystis smalleyi, two Cercospora beticola strains, Coleophoma cylindrospora, Fusarium fracticaudum, Phialophora cf. hyalina, and Morchella septimelata.</title>
        <authorList>
            <person name="Wingfield B.D."/>
            <person name="Bills G.F."/>
            <person name="Dong Y."/>
            <person name="Huang W."/>
            <person name="Nel W.J."/>
            <person name="Swalarsk-Parry B.S."/>
            <person name="Vaghefi N."/>
            <person name="Wilken P.M."/>
            <person name="An Z."/>
            <person name="de Beer Z.W."/>
            <person name="De Vos L."/>
            <person name="Chen L."/>
            <person name="Duong T.A."/>
            <person name="Gao Y."/>
            <person name="Hammerbacher A."/>
            <person name="Kikkert J.R."/>
            <person name="Li Y."/>
            <person name="Li H."/>
            <person name="Li K."/>
            <person name="Li Q."/>
            <person name="Liu X."/>
            <person name="Ma X."/>
            <person name="Naidoo K."/>
            <person name="Pethybridge S.J."/>
            <person name="Sun J."/>
            <person name="Steenkamp E.T."/>
            <person name="van der Nest M.A."/>
            <person name="van Wyk S."/>
            <person name="Wingfield M.J."/>
            <person name="Xiong C."/>
            <person name="Yue Q."/>
            <person name="Zhang X."/>
        </authorList>
    </citation>
    <scope>NUCLEOTIDE SEQUENCE [LARGE SCALE GENOMIC DNA]</scope>
    <source>
        <strain evidence="1 2">DSM 5745</strain>
    </source>
</reference>
<evidence type="ECO:0008006" key="3">
    <source>
        <dbReference type="Google" id="ProtNLM"/>
    </source>
</evidence>
<dbReference type="AlphaFoldDB" id="A0A3D8RK54"/>